<reference evidence="3 4" key="1">
    <citation type="journal article" date="2014" name="PLoS Genet.">
        <title>Phylogenetically driven sequencing of extremely halophilic archaea reveals strategies for static and dynamic osmo-response.</title>
        <authorList>
            <person name="Becker E.A."/>
            <person name="Seitzer P.M."/>
            <person name="Tritt A."/>
            <person name="Larsen D."/>
            <person name="Krusor M."/>
            <person name="Yao A.I."/>
            <person name="Wu D."/>
            <person name="Madern D."/>
            <person name="Eisen J.A."/>
            <person name="Darling A.E."/>
            <person name="Facciotti M.T."/>
        </authorList>
    </citation>
    <scope>NUCLEOTIDE SEQUENCE [LARGE SCALE GENOMIC DNA]</scope>
    <source>
        <strain evidence="3 4">DSM 18795</strain>
    </source>
</reference>
<dbReference type="Pfam" id="PF26490">
    <property type="entry name" value="DUF8159"/>
    <property type="match status" value="1"/>
</dbReference>
<dbReference type="AlphaFoldDB" id="L9XB12"/>
<keyword evidence="4" id="KW-1185">Reference proteome</keyword>
<evidence type="ECO:0000259" key="2">
    <source>
        <dbReference type="Pfam" id="PF26490"/>
    </source>
</evidence>
<feature type="region of interest" description="Disordered" evidence="1">
    <location>
        <begin position="1"/>
        <end position="20"/>
    </location>
</feature>
<dbReference type="PATRIC" id="fig|1227498.3.peg.2492"/>
<dbReference type="EMBL" id="AOIA01000116">
    <property type="protein sequence ID" value="ELY57808.1"/>
    <property type="molecule type" value="Genomic_DNA"/>
</dbReference>
<evidence type="ECO:0000256" key="1">
    <source>
        <dbReference type="SAM" id="MobiDB-lite"/>
    </source>
</evidence>
<protein>
    <recommendedName>
        <fullName evidence="2">DUF8159 domain-containing protein</fullName>
    </recommendedName>
</protein>
<dbReference type="RefSeq" id="WP_008424032.1">
    <property type="nucleotide sequence ID" value="NZ_AOIA01000116.1"/>
</dbReference>
<feature type="domain" description="DUF8159" evidence="2">
    <location>
        <begin position="80"/>
        <end position="192"/>
    </location>
</feature>
<evidence type="ECO:0000313" key="3">
    <source>
        <dbReference type="EMBL" id="ELY57808.1"/>
    </source>
</evidence>
<dbReference type="Proteomes" id="UP000011531">
    <property type="component" value="Unassembled WGS sequence"/>
</dbReference>
<dbReference type="InterPro" id="IPR058473">
    <property type="entry name" value="DUF8159"/>
</dbReference>
<dbReference type="OrthoDB" id="268801at2157"/>
<proteinExistence type="predicted"/>
<evidence type="ECO:0000313" key="4">
    <source>
        <dbReference type="Proteomes" id="UP000011531"/>
    </source>
</evidence>
<accession>L9XB12</accession>
<gene>
    <name evidence="3" type="ORF">C492_12839</name>
</gene>
<comment type="caution">
    <text evidence="3">The sequence shown here is derived from an EMBL/GenBank/DDBJ whole genome shotgun (WGS) entry which is preliminary data.</text>
</comment>
<sequence>MGTDPPASEETGRPTRTRRRLLRIGGAGGIALLSGCTADVGEQLPPNRKRPTSELTPELPVRERTTLLEERIEAFDGATIEDEDGFAAAFDDSALAVESVERSQEVLTIEYVNTESYAEGDLHDVGAIAGAFAALLESGYDAVALGITILDDAPSAFGAAEIDAGWARRYNEGDLSAAEYGELVTGTVETARQPPEVNASPGE</sequence>
<name>L9XB12_9EURY</name>
<organism evidence="3 4">
    <name type="scientific">Natronococcus jeotgali DSM 18795</name>
    <dbReference type="NCBI Taxonomy" id="1227498"/>
    <lineage>
        <taxon>Archaea</taxon>
        <taxon>Methanobacteriati</taxon>
        <taxon>Methanobacteriota</taxon>
        <taxon>Stenosarchaea group</taxon>
        <taxon>Halobacteria</taxon>
        <taxon>Halobacteriales</taxon>
        <taxon>Natrialbaceae</taxon>
        <taxon>Natronococcus</taxon>
    </lineage>
</organism>